<evidence type="ECO:0000313" key="3">
    <source>
        <dbReference type="EMBL" id="AKU90407.1"/>
    </source>
</evidence>
<dbReference type="STRING" id="1391653.AKJ08_0794"/>
<evidence type="ECO:0000313" key="4">
    <source>
        <dbReference type="Proteomes" id="UP000055590"/>
    </source>
</evidence>
<dbReference type="SUPFAM" id="SSF69786">
    <property type="entry name" value="YggU-like"/>
    <property type="match status" value="1"/>
</dbReference>
<dbReference type="Proteomes" id="UP000055590">
    <property type="component" value="Chromosome"/>
</dbReference>
<dbReference type="PANTHER" id="PTHR47817">
    <property type="entry name" value="OS04G0686300 PROTEIN"/>
    <property type="match status" value="1"/>
</dbReference>
<gene>
    <name evidence="3" type="ORF">AKJ08_0794</name>
</gene>
<name>A0A0K1PA78_9BACT</name>
<evidence type="ECO:0000256" key="1">
    <source>
        <dbReference type="ARBA" id="ARBA00010364"/>
    </source>
</evidence>
<sequence>MAPWLRVSADSVLVEVVVQPRASRSRVVGEHDGRLKVQLTAPPVDGEANAALIELISDLVGIPRRAVEISAGSTGRRKTLRLTGAKVELVEAALSPEAS</sequence>
<evidence type="ECO:0000256" key="2">
    <source>
        <dbReference type="HAMAP-Rule" id="MF_00634"/>
    </source>
</evidence>
<protein>
    <recommendedName>
        <fullName evidence="2">UPF0235 protein AKJ08_0794</fullName>
    </recommendedName>
</protein>
<organism evidence="3 4">
    <name type="scientific">Vulgatibacter incomptus</name>
    <dbReference type="NCBI Taxonomy" id="1391653"/>
    <lineage>
        <taxon>Bacteria</taxon>
        <taxon>Pseudomonadati</taxon>
        <taxon>Myxococcota</taxon>
        <taxon>Myxococcia</taxon>
        <taxon>Myxococcales</taxon>
        <taxon>Cystobacterineae</taxon>
        <taxon>Vulgatibacteraceae</taxon>
        <taxon>Vulgatibacter</taxon>
    </lineage>
</organism>
<dbReference type="Pfam" id="PF02594">
    <property type="entry name" value="DUF167"/>
    <property type="match status" value="1"/>
</dbReference>
<dbReference type="HAMAP" id="MF_00634">
    <property type="entry name" value="UPF0235"/>
    <property type="match status" value="1"/>
</dbReference>
<dbReference type="OrthoDB" id="9800587at2"/>
<dbReference type="RefSeq" id="WP_082342662.1">
    <property type="nucleotide sequence ID" value="NZ_CP012332.1"/>
</dbReference>
<dbReference type="SMART" id="SM01152">
    <property type="entry name" value="DUF167"/>
    <property type="match status" value="1"/>
</dbReference>
<dbReference type="PANTHER" id="PTHR47817:SF2">
    <property type="entry name" value="OS04G0686300 PROTEIN"/>
    <property type="match status" value="1"/>
</dbReference>
<keyword evidence="4" id="KW-1185">Reference proteome</keyword>
<reference evidence="3 4" key="1">
    <citation type="submission" date="2015-08" db="EMBL/GenBank/DDBJ databases">
        <authorList>
            <person name="Babu N.S."/>
            <person name="Beckwith C.J."/>
            <person name="Beseler K.G."/>
            <person name="Brison A."/>
            <person name="Carone J.V."/>
            <person name="Caskin T.P."/>
            <person name="Diamond M."/>
            <person name="Durham M.E."/>
            <person name="Foxe J.M."/>
            <person name="Go M."/>
            <person name="Henderson B.A."/>
            <person name="Jones I.B."/>
            <person name="McGettigan J.A."/>
            <person name="Micheletti S.J."/>
            <person name="Nasrallah M.E."/>
            <person name="Ortiz D."/>
            <person name="Piller C.R."/>
            <person name="Privatt S.R."/>
            <person name="Schneider S.L."/>
            <person name="Sharp S."/>
            <person name="Smith T.C."/>
            <person name="Stanton J.D."/>
            <person name="Ullery H.E."/>
            <person name="Wilson R.J."/>
            <person name="Serrano M.G."/>
            <person name="Buck G."/>
            <person name="Lee V."/>
            <person name="Wang Y."/>
            <person name="Carvalho R."/>
            <person name="Voegtly L."/>
            <person name="Shi R."/>
            <person name="Duckworth R."/>
            <person name="Johnson A."/>
            <person name="Loviza R."/>
            <person name="Walstead R."/>
            <person name="Shah Z."/>
            <person name="Kiflezghi M."/>
            <person name="Wade K."/>
            <person name="Ball S.L."/>
            <person name="Bradley K.W."/>
            <person name="Asai D.J."/>
            <person name="Bowman C.A."/>
            <person name="Russell D.A."/>
            <person name="Pope W.H."/>
            <person name="Jacobs-Sera D."/>
            <person name="Hendrix R.W."/>
            <person name="Hatfull G.F."/>
        </authorList>
    </citation>
    <scope>NUCLEOTIDE SEQUENCE [LARGE SCALE GENOMIC DNA]</scope>
    <source>
        <strain evidence="3 4">DSM 27710</strain>
    </source>
</reference>
<accession>A0A0K1PA78</accession>
<dbReference type="InterPro" id="IPR036591">
    <property type="entry name" value="YggU-like_sf"/>
</dbReference>
<dbReference type="KEGG" id="vin:AKJ08_0794"/>
<dbReference type="NCBIfam" id="TIGR00251">
    <property type="entry name" value="DUF167 family protein"/>
    <property type="match status" value="1"/>
</dbReference>
<dbReference type="Gene3D" id="3.30.1200.10">
    <property type="entry name" value="YggU-like"/>
    <property type="match status" value="1"/>
</dbReference>
<comment type="similarity">
    <text evidence="1 2">Belongs to the UPF0235 family.</text>
</comment>
<dbReference type="EMBL" id="CP012332">
    <property type="protein sequence ID" value="AKU90407.1"/>
    <property type="molecule type" value="Genomic_DNA"/>
</dbReference>
<proteinExistence type="inferred from homology"/>
<dbReference type="AlphaFoldDB" id="A0A0K1PA78"/>
<dbReference type="InterPro" id="IPR003746">
    <property type="entry name" value="DUF167"/>
</dbReference>